<evidence type="ECO:0000313" key="1">
    <source>
        <dbReference type="EMBL" id="GAL91764.1"/>
    </source>
</evidence>
<gene>
    <name evidence="1" type="ORF">N44_00052</name>
</gene>
<proteinExistence type="predicted"/>
<sequence length="55" mass="5918">MLRVLTKNFWRLRKPRSGGHTKSCLKGIGEWGVGCGVWGEGSTGAAEWGAGRNNS</sequence>
<dbReference type="Proteomes" id="UP000030321">
    <property type="component" value="Unassembled WGS sequence"/>
</dbReference>
<protein>
    <submittedName>
        <fullName evidence="1">Uncharacterized protein</fullName>
    </submittedName>
</protein>
<dbReference type="AlphaFoldDB" id="A0A0A1VQ54"/>
<reference evidence="2" key="1">
    <citation type="journal article" date="2015" name="Genome">
        <title>Whole Genome Sequence of the Non-Microcystin-Producing Microcystis aeruginosa Strain NIES-44.</title>
        <authorList>
            <person name="Okano K."/>
            <person name="Miyata N."/>
            <person name="Ozaki Y."/>
        </authorList>
    </citation>
    <scope>NUCLEOTIDE SEQUENCE [LARGE SCALE GENOMIC DNA]</scope>
    <source>
        <strain evidence="2">NIES-44</strain>
    </source>
</reference>
<dbReference type="EMBL" id="BBPA01000010">
    <property type="protein sequence ID" value="GAL91764.1"/>
    <property type="molecule type" value="Genomic_DNA"/>
</dbReference>
<organism evidence="1 2">
    <name type="scientific">Microcystis aeruginosa NIES-44</name>
    <dbReference type="NCBI Taxonomy" id="449439"/>
    <lineage>
        <taxon>Bacteria</taxon>
        <taxon>Bacillati</taxon>
        <taxon>Cyanobacteriota</taxon>
        <taxon>Cyanophyceae</taxon>
        <taxon>Oscillatoriophycideae</taxon>
        <taxon>Chroococcales</taxon>
        <taxon>Microcystaceae</taxon>
        <taxon>Microcystis</taxon>
    </lineage>
</organism>
<evidence type="ECO:0000313" key="2">
    <source>
        <dbReference type="Proteomes" id="UP000030321"/>
    </source>
</evidence>
<name>A0A0A1VQ54_MICAE</name>
<comment type="caution">
    <text evidence="1">The sequence shown here is derived from an EMBL/GenBank/DDBJ whole genome shotgun (WGS) entry which is preliminary data.</text>
</comment>
<accession>A0A0A1VQ54</accession>